<dbReference type="Proteomes" id="UP000078542">
    <property type="component" value="Unassembled WGS sequence"/>
</dbReference>
<organism evidence="1 2">
    <name type="scientific">Cyphomyrmex costatus</name>
    <dbReference type="NCBI Taxonomy" id="456900"/>
    <lineage>
        <taxon>Eukaryota</taxon>
        <taxon>Metazoa</taxon>
        <taxon>Ecdysozoa</taxon>
        <taxon>Arthropoda</taxon>
        <taxon>Hexapoda</taxon>
        <taxon>Insecta</taxon>
        <taxon>Pterygota</taxon>
        <taxon>Neoptera</taxon>
        <taxon>Endopterygota</taxon>
        <taxon>Hymenoptera</taxon>
        <taxon>Apocrita</taxon>
        <taxon>Aculeata</taxon>
        <taxon>Formicoidea</taxon>
        <taxon>Formicidae</taxon>
        <taxon>Myrmicinae</taxon>
        <taxon>Cyphomyrmex</taxon>
    </lineage>
</organism>
<accession>A0A195CJW1</accession>
<dbReference type="EMBL" id="KQ977721">
    <property type="protein sequence ID" value="KYN00359.1"/>
    <property type="molecule type" value="Genomic_DNA"/>
</dbReference>
<dbReference type="AlphaFoldDB" id="A0A195CJW1"/>
<proteinExistence type="predicted"/>
<reference evidence="1 2" key="1">
    <citation type="submission" date="2016-03" db="EMBL/GenBank/DDBJ databases">
        <title>Cyphomyrmex costatus WGS genome.</title>
        <authorList>
            <person name="Nygaard S."/>
            <person name="Hu H."/>
            <person name="Boomsma J."/>
            <person name="Zhang G."/>
        </authorList>
    </citation>
    <scope>NUCLEOTIDE SEQUENCE [LARGE SCALE GENOMIC DNA]</scope>
    <source>
        <strain evidence="1">MS0001</strain>
        <tissue evidence="1">Whole body</tissue>
    </source>
</reference>
<protein>
    <submittedName>
        <fullName evidence="1">Uncharacterized protein</fullName>
    </submittedName>
</protein>
<keyword evidence="2" id="KW-1185">Reference proteome</keyword>
<sequence length="304" mass="33991">MSPGIIHATSEEFAWKREKKKNRKGKEGRKVRRATGLQVACACCLPLRTTSSKGNARAQTSLYMSQLQLLAEAEHTALGMAMHAVATVAHHLARRKPASSSSTGIGVLLVLWNTSSGNTSTDDRCLTVTPFFERDRLTRVVDKTKMFRASTEMRNVLIDVRGAFGFGQKSSAERTRSRKTELSAPLYYRCRLPSLNTLASAHDVPPAGCCGRYPVEIIFPKNVTNQSANSDTLFECTQHYAIYIAITFRHGRQFNADRKTSETMKKRRRRKGLANKTACHGDEWGDLARRSQIACVPRRAPWDD</sequence>
<gene>
    <name evidence="1" type="ORF">ALC62_08850</name>
</gene>
<evidence type="ECO:0000313" key="2">
    <source>
        <dbReference type="Proteomes" id="UP000078542"/>
    </source>
</evidence>
<evidence type="ECO:0000313" key="1">
    <source>
        <dbReference type="EMBL" id="KYN00359.1"/>
    </source>
</evidence>
<name>A0A195CJW1_9HYME</name>